<feature type="signal peptide" evidence="1">
    <location>
        <begin position="1"/>
        <end position="22"/>
    </location>
</feature>
<dbReference type="PANTHER" id="PTHR36509:SF2">
    <property type="entry name" value="BLL3101 PROTEIN"/>
    <property type="match status" value="1"/>
</dbReference>
<dbReference type="InterPro" id="IPR037050">
    <property type="entry name" value="DUF1254_sf"/>
</dbReference>
<evidence type="ECO:0000259" key="2">
    <source>
        <dbReference type="Pfam" id="PF06742"/>
    </source>
</evidence>
<evidence type="ECO:0000313" key="5">
    <source>
        <dbReference type="Proteomes" id="UP000278823"/>
    </source>
</evidence>
<dbReference type="InterPro" id="IPR010679">
    <property type="entry name" value="DUF1254"/>
</dbReference>
<organism evidence="4 5">
    <name type="scientific">Rhizobium vallis</name>
    <dbReference type="NCBI Taxonomy" id="634290"/>
    <lineage>
        <taxon>Bacteria</taxon>
        <taxon>Pseudomonadati</taxon>
        <taxon>Pseudomonadota</taxon>
        <taxon>Alphaproteobacteria</taxon>
        <taxon>Hyphomicrobiales</taxon>
        <taxon>Rhizobiaceae</taxon>
        <taxon>Rhizobium/Agrobacterium group</taxon>
        <taxon>Rhizobium</taxon>
    </lineage>
</organism>
<proteinExistence type="predicted"/>
<dbReference type="Pfam" id="PF06742">
    <property type="entry name" value="DUF1214"/>
    <property type="match status" value="1"/>
</dbReference>
<dbReference type="SUPFAM" id="SSF160935">
    <property type="entry name" value="VPA0735-like"/>
    <property type="match status" value="1"/>
</dbReference>
<dbReference type="AlphaFoldDB" id="A0A432PTK6"/>
<feature type="domain" description="DUF1254" evidence="3">
    <location>
        <begin position="52"/>
        <end position="163"/>
    </location>
</feature>
<evidence type="ECO:0000313" key="4">
    <source>
        <dbReference type="EMBL" id="RUM27017.1"/>
    </source>
</evidence>
<accession>A0A432PTK6</accession>
<protein>
    <submittedName>
        <fullName evidence="4">DUF1254 domain-containing protein</fullName>
    </submittedName>
</protein>
<evidence type="ECO:0000259" key="3">
    <source>
        <dbReference type="Pfam" id="PF06863"/>
    </source>
</evidence>
<dbReference type="OrthoDB" id="9777345at2"/>
<evidence type="ECO:0000256" key="1">
    <source>
        <dbReference type="SAM" id="SignalP"/>
    </source>
</evidence>
<dbReference type="Proteomes" id="UP000278823">
    <property type="component" value="Unassembled WGS sequence"/>
</dbReference>
<dbReference type="RefSeq" id="WP_126918999.1">
    <property type="nucleotide sequence ID" value="NZ_ML133686.1"/>
</dbReference>
<dbReference type="Gene3D" id="2.60.120.600">
    <property type="entry name" value="Domain of unknown function DUF1214, C-terminal domain"/>
    <property type="match status" value="1"/>
</dbReference>
<dbReference type="InterPro" id="IPR037049">
    <property type="entry name" value="DUF1214_C_sf"/>
</dbReference>
<feature type="chain" id="PRO_5019041865" evidence="1">
    <location>
        <begin position="23"/>
        <end position="339"/>
    </location>
</feature>
<keyword evidence="1" id="KW-0732">Signal</keyword>
<dbReference type="InterPro" id="IPR010621">
    <property type="entry name" value="DUF1214"/>
</dbReference>
<comment type="caution">
    <text evidence="4">The sequence shown here is derived from an EMBL/GenBank/DDBJ whole genome shotgun (WGS) entry which is preliminary data.</text>
</comment>
<dbReference type="Pfam" id="PF06863">
    <property type="entry name" value="DUF1254"/>
    <property type="match status" value="1"/>
</dbReference>
<keyword evidence="5" id="KW-1185">Reference proteome</keyword>
<name>A0A432PTK6_9HYPH</name>
<feature type="domain" description="DUF1214" evidence="2">
    <location>
        <begin position="237"/>
        <end position="322"/>
    </location>
</feature>
<reference evidence="5" key="1">
    <citation type="submission" date="2018-11" db="EMBL/GenBank/DDBJ databases">
        <title>Rhizobium chutanense sp. nov., isolated from root nodules of Phaseolus vulgaris in China.</title>
        <authorList>
            <person name="Huo Y."/>
        </authorList>
    </citation>
    <scope>NUCLEOTIDE SEQUENCE [LARGE SCALE GENOMIC DNA]</scope>
    <source>
        <strain evidence="5">CCBAU 65647</strain>
    </source>
</reference>
<gene>
    <name evidence="4" type="ORF">EFQ99_02085</name>
</gene>
<dbReference type="Gene3D" id="2.60.40.1610">
    <property type="entry name" value="Domain of unknown function DUF1254"/>
    <property type="match status" value="1"/>
</dbReference>
<dbReference type="EMBL" id="RJTH01000001">
    <property type="protein sequence ID" value="RUM27017.1"/>
    <property type="molecule type" value="Genomic_DNA"/>
</dbReference>
<dbReference type="PANTHER" id="PTHR36509">
    <property type="entry name" value="BLL3101 PROTEIN"/>
    <property type="match status" value="1"/>
</dbReference>
<sequence>MTGRLVTAATVLALVSGTVALAQQAVPVTPDNFPRAESDLYFGNIVKDDGFGKFKHHRELSPIDNQLVIRTNRDTLYSAALFDLDAGPVTITLPDASKRFMSMQLIDEDQYTPEVIYKPGNYTLSKEKIGTRYVLAAVRTLVDPNDPDDIKQVHALQDAIKVEQKVPGRFEVPNWDPESQKKVRAALIELAATLPDTNGMFGRKDEVDPVRRLIGSAYAWGGNPQKDATYLTVTPEKNDGKTVYTLDVGEVPVEGFWSISVYNAKGYYEANTLNAYTLNNLTARKDADGTVKIQFGGCDGKTVNCLPITNGWNYTVRLYRPSAAILDGKWTFPKAMPAG</sequence>